<dbReference type="GO" id="GO:0016705">
    <property type="term" value="F:oxidoreductase activity, acting on paired donors, with incorporation or reduction of molecular oxygen"/>
    <property type="evidence" value="ECO:0007669"/>
    <property type="project" value="InterPro"/>
</dbReference>
<dbReference type="Pfam" id="PF00296">
    <property type="entry name" value="Bac_luciferase"/>
    <property type="match status" value="1"/>
</dbReference>
<protein>
    <submittedName>
        <fullName evidence="6">LLM class flavin-dependent oxidoreductase</fullName>
    </submittedName>
</protein>
<evidence type="ECO:0000256" key="2">
    <source>
        <dbReference type="ARBA" id="ARBA00022643"/>
    </source>
</evidence>
<comment type="caution">
    <text evidence="6">The sequence shown here is derived from an EMBL/GenBank/DDBJ whole genome shotgun (WGS) entry which is preliminary data.</text>
</comment>
<name>A0A417Y7F9_9ACTN</name>
<dbReference type="EMBL" id="QXGH01000010">
    <property type="protein sequence ID" value="RHW28394.1"/>
    <property type="molecule type" value="Genomic_DNA"/>
</dbReference>
<dbReference type="SUPFAM" id="SSF51679">
    <property type="entry name" value="Bacterial luciferase-like"/>
    <property type="match status" value="1"/>
</dbReference>
<dbReference type="Proteomes" id="UP000283644">
    <property type="component" value="Unassembled WGS sequence"/>
</dbReference>
<dbReference type="OrthoDB" id="9814695at2"/>
<dbReference type="InterPro" id="IPR011251">
    <property type="entry name" value="Luciferase-like_dom"/>
</dbReference>
<dbReference type="PANTHER" id="PTHR42847:SF4">
    <property type="entry name" value="ALKANESULFONATE MONOOXYGENASE-RELATED"/>
    <property type="match status" value="1"/>
</dbReference>
<evidence type="ECO:0000256" key="4">
    <source>
        <dbReference type="ARBA" id="ARBA00023033"/>
    </source>
</evidence>
<feature type="domain" description="Luciferase-like" evidence="5">
    <location>
        <begin position="26"/>
        <end position="345"/>
    </location>
</feature>
<evidence type="ECO:0000313" key="6">
    <source>
        <dbReference type="EMBL" id="RHW28394.1"/>
    </source>
</evidence>
<dbReference type="InterPro" id="IPR036661">
    <property type="entry name" value="Luciferase-like_sf"/>
</dbReference>
<evidence type="ECO:0000256" key="3">
    <source>
        <dbReference type="ARBA" id="ARBA00023002"/>
    </source>
</evidence>
<sequence>MSMTADRVETLRAADHPLFNDQKLKLGLFSFNTSNAMMATSAPTSYELSWTHTKSIAQAADAMGMEVLVPVARWRGFGGDIDFAGESYETYTWAAAIAEATENIVVCSTSHVPTVSPVAAAKQAVTIDHIANGRFGLNVVMGWFRPEMEMFGGEQREHDIRYQFGDEWLSIVKRLWTEDEPFDVKGEYFNLKDVQGKPKPIQKPYPVLINAGSSAAGLDFSAKHVDINFIGMGSFEMGAEAVKAVRSKAAEYGRDISTMTYASIVCRDTEAEAKRDYQRLVDGIDWKSIDYLTKVFGLEGQSYGDAEQVRQLRTQFALGWGGMTFVGTPEQVAEQFLKTSEAGLDGIVVGFLDYLPELGHFNENIMPLLKEAGLRH</sequence>
<dbReference type="InterPro" id="IPR050172">
    <property type="entry name" value="SsuD_RutA_monooxygenase"/>
</dbReference>
<keyword evidence="2" id="KW-0288">FMN</keyword>
<proteinExistence type="predicted"/>
<keyword evidence="4" id="KW-0503">Monooxygenase</keyword>
<organism evidence="6 7">
    <name type="scientific">Nocardioides immobilis</name>
    <dbReference type="NCBI Taxonomy" id="2049295"/>
    <lineage>
        <taxon>Bacteria</taxon>
        <taxon>Bacillati</taxon>
        <taxon>Actinomycetota</taxon>
        <taxon>Actinomycetes</taxon>
        <taxon>Propionibacteriales</taxon>
        <taxon>Nocardioidaceae</taxon>
        <taxon>Nocardioides</taxon>
    </lineage>
</organism>
<dbReference type="AlphaFoldDB" id="A0A417Y7F9"/>
<evidence type="ECO:0000259" key="5">
    <source>
        <dbReference type="Pfam" id="PF00296"/>
    </source>
</evidence>
<keyword evidence="7" id="KW-1185">Reference proteome</keyword>
<keyword evidence="3" id="KW-0560">Oxidoreductase</keyword>
<evidence type="ECO:0000256" key="1">
    <source>
        <dbReference type="ARBA" id="ARBA00022630"/>
    </source>
</evidence>
<reference evidence="6 7" key="1">
    <citation type="submission" date="2018-09" db="EMBL/GenBank/DDBJ databases">
        <title>Genome sequencing of Nocardioides immobilis CCTCC AB 2017083 for comparison to Nocardioides silvaticus.</title>
        <authorList>
            <person name="Li C."/>
            <person name="Wang G."/>
        </authorList>
    </citation>
    <scope>NUCLEOTIDE SEQUENCE [LARGE SCALE GENOMIC DNA]</scope>
    <source>
        <strain evidence="6 7">CCTCC AB 2017083</strain>
    </source>
</reference>
<accession>A0A417Y7F9</accession>
<keyword evidence="1" id="KW-0285">Flavoprotein</keyword>
<gene>
    <name evidence="6" type="ORF">D0Z08_05365</name>
</gene>
<dbReference type="PANTHER" id="PTHR42847">
    <property type="entry name" value="ALKANESULFONATE MONOOXYGENASE"/>
    <property type="match status" value="1"/>
</dbReference>
<dbReference type="GO" id="GO:0004497">
    <property type="term" value="F:monooxygenase activity"/>
    <property type="evidence" value="ECO:0007669"/>
    <property type="project" value="UniProtKB-KW"/>
</dbReference>
<dbReference type="RefSeq" id="WP_118923377.1">
    <property type="nucleotide sequence ID" value="NZ_QXGH01000010.1"/>
</dbReference>
<dbReference type="Gene3D" id="3.20.20.30">
    <property type="entry name" value="Luciferase-like domain"/>
    <property type="match status" value="1"/>
</dbReference>
<dbReference type="CDD" id="cd01094">
    <property type="entry name" value="Alkanesulfonate_monoxygenase"/>
    <property type="match status" value="1"/>
</dbReference>
<evidence type="ECO:0000313" key="7">
    <source>
        <dbReference type="Proteomes" id="UP000283644"/>
    </source>
</evidence>